<dbReference type="CDD" id="cd05379">
    <property type="entry name" value="CAP_bacterial"/>
    <property type="match status" value="1"/>
</dbReference>
<dbReference type="STRING" id="5722.A2EAD6"/>
<protein>
    <submittedName>
        <fullName evidence="3">Membrane protein, putative</fullName>
    </submittedName>
</protein>
<dbReference type="InterPro" id="IPR014044">
    <property type="entry name" value="CAP_dom"/>
</dbReference>
<dbReference type="InParanoid" id="A2EAD6"/>
<proteinExistence type="predicted"/>
<dbReference type="KEGG" id="tva:4768297"/>
<dbReference type="RefSeq" id="XP_001322586.1">
    <property type="nucleotide sequence ID" value="XM_001322551.1"/>
</dbReference>
<keyword evidence="4" id="KW-1185">Reference proteome</keyword>
<evidence type="ECO:0000313" key="3">
    <source>
        <dbReference type="EMBL" id="EAY10363.1"/>
    </source>
</evidence>
<feature type="region of interest" description="Disordered" evidence="1">
    <location>
        <begin position="76"/>
        <end position="120"/>
    </location>
</feature>
<dbReference type="OrthoDB" id="568194at2759"/>
<dbReference type="eggNOG" id="ENOG502SB66">
    <property type="taxonomic scope" value="Eukaryota"/>
</dbReference>
<organism evidence="3 4">
    <name type="scientific">Trichomonas vaginalis (strain ATCC PRA-98 / G3)</name>
    <dbReference type="NCBI Taxonomy" id="412133"/>
    <lineage>
        <taxon>Eukaryota</taxon>
        <taxon>Metamonada</taxon>
        <taxon>Parabasalia</taxon>
        <taxon>Trichomonadida</taxon>
        <taxon>Trichomonadidae</taxon>
        <taxon>Trichomonas</taxon>
    </lineage>
</organism>
<dbReference type="VEuPathDB" id="TrichDB:TVAG_109470"/>
<dbReference type="Proteomes" id="UP000001542">
    <property type="component" value="Unassembled WGS sequence"/>
</dbReference>
<feature type="domain" description="SCP" evidence="2">
    <location>
        <begin position="142"/>
        <end position="249"/>
    </location>
</feature>
<dbReference type="SMR" id="A2EAD6"/>
<reference evidence="3" key="1">
    <citation type="submission" date="2006-10" db="EMBL/GenBank/DDBJ databases">
        <authorList>
            <person name="Amadeo P."/>
            <person name="Zhao Q."/>
            <person name="Wortman J."/>
            <person name="Fraser-Liggett C."/>
            <person name="Carlton J."/>
        </authorList>
    </citation>
    <scope>NUCLEOTIDE SEQUENCE</scope>
    <source>
        <strain evidence="3">G3</strain>
    </source>
</reference>
<dbReference type="InterPro" id="IPR035940">
    <property type="entry name" value="CAP_sf"/>
</dbReference>
<dbReference type="VEuPathDB" id="TrichDB:TVAGG3_0924390"/>
<dbReference type="EMBL" id="DS113339">
    <property type="protein sequence ID" value="EAY10363.1"/>
    <property type="molecule type" value="Genomic_DNA"/>
</dbReference>
<dbReference type="AlphaFoldDB" id="A2EAD6"/>
<gene>
    <name evidence="3" type="ORF">TVAG_109470</name>
</gene>
<name>A2EAD6_TRIV3</name>
<accession>A2EAD6</accession>
<evidence type="ECO:0000259" key="2">
    <source>
        <dbReference type="Pfam" id="PF00188"/>
    </source>
</evidence>
<dbReference type="PANTHER" id="PTHR31157:SF1">
    <property type="entry name" value="SCP DOMAIN-CONTAINING PROTEIN"/>
    <property type="match status" value="1"/>
</dbReference>
<reference evidence="3" key="2">
    <citation type="journal article" date="2007" name="Science">
        <title>Draft genome sequence of the sexually transmitted pathogen Trichomonas vaginalis.</title>
        <authorList>
            <person name="Carlton J.M."/>
            <person name="Hirt R.P."/>
            <person name="Silva J.C."/>
            <person name="Delcher A.L."/>
            <person name="Schatz M."/>
            <person name="Zhao Q."/>
            <person name="Wortman J.R."/>
            <person name="Bidwell S.L."/>
            <person name="Alsmark U.C.M."/>
            <person name="Besteiro S."/>
            <person name="Sicheritz-Ponten T."/>
            <person name="Noel C.J."/>
            <person name="Dacks J.B."/>
            <person name="Foster P.G."/>
            <person name="Simillion C."/>
            <person name="Van de Peer Y."/>
            <person name="Miranda-Saavedra D."/>
            <person name="Barton G.J."/>
            <person name="Westrop G.D."/>
            <person name="Mueller S."/>
            <person name="Dessi D."/>
            <person name="Fiori P.L."/>
            <person name="Ren Q."/>
            <person name="Paulsen I."/>
            <person name="Zhang H."/>
            <person name="Bastida-Corcuera F.D."/>
            <person name="Simoes-Barbosa A."/>
            <person name="Brown M.T."/>
            <person name="Hayes R.D."/>
            <person name="Mukherjee M."/>
            <person name="Okumura C.Y."/>
            <person name="Schneider R."/>
            <person name="Smith A.J."/>
            <person name="Vanacova S."/>
            <person name="Villalvazo M."/>
            <person name="Haas B.J."/>
            <person name="Pertea M."/>
            <person name="Feldblyum T.V."/>
            <person name="Utterback T.R."/>
            <person name="Shu C.L."/>
            <person name="Osoegawa K."/>
            <person name="de Jong P.J."/>
            <person name="Hrdy I."/>
            <person name="Horvathova L."/>
            <person name="Zubacova Z."/>
            <person name="Dolezal P."/>
            <person name="Malik S.B."/>
            <person name="Logsdon J.M. Jr."/>
            <person name="Henze K."/>
            <person name="Gupta A."/>
            <person name="Wang C.C."/>
            <person name="Dunne R.L."/>
            <person name="Upcroft J.A."/>
            <person name="Upcroft P."/>
            <person name="White O."/>
            <person name="Salzberg S.L."/>
            <person name="Tang P."/>
            <person name="Chiu C.-H."/>
            <person name="Lee Y.-S."/>
            <person name="Embley T.M."/>
            <person name="Coombs G.H."/>
            <person name="Mottram J.C."/>
            <person name="Tachezy J."/>
            <person name="Fraser-Liggett C.M."/>
            <person name="Johnson P.J."/>
        </authorList>
    </citation>
    <scope>NUCLEOTIDE SEQUENCE [LARGE SCALE GENOMIC DNA]</scope>
    <source>
        <strain evidence="3">G3</strain>
    </source>
</reference>
<sequence length="255" mass="28050">MSLKFVQDNPFKGKPHRIVDLEPNEGPKHGVGAGPINPILRLPPQCRMNGLGPKRGIGKFTGDTSEIRNPIQPSRVVSKEPPRVDFSSNLQPHKGPKRGFGYGPGTTDNLPGPKRGHGAGPGIDPLSLFETGSSQDEQLCVRLTNEFRQKQGKPPLKFMKKLSEIGMPHTKNMLARKIPVGHIGFDERARQIAGYAAAENVAYCQGYSDPIRIFVQGWINSPGHRRNLLGDYTHMGIAVAHDGDAWYGTQLFARY</sequence>
<dbReference type="SUPFAM" id="SSF55797">
    <property type="entry name" value="PR-1-like"/>
    <property type="match status" value="1"/>
</dbReference>
<evidence type="ECO:0000256" key="1">
    <source>
        <dbReference type="SAM" id="MobiDB-lite"/>
    </source>
</evidence>
<dbReference type="PANTHER" id="PTHR31157">
    <property type="entry name" value="SCP DOMAIN-CONTAINING PROTEIN"/>
    <property type="match status" value="1"/>
</dbReference>
<dbReference type="Pfam" id="PF00188">
    <property type="entry name" value="CAP"/>
    <property type="match status" value="1"/>
</dbReference>
<evidence type="ECO:0000313" key="4">
    <source>
        <dbReference type="Proteomes" id="UP000001542"/>
    </source>
</evidence>
<dbReference type="Gene3D" id="3.40.33.10">
    <property type="entry name" value="CAP"/>
    <property type="match status" value="1"/>
</dbReference>